<dbReference type="Proteomes" id="UP000058114">
    <property type="component" value="Chromosome"/>
</dbReference>
<evidence type="ECO:0000256" key="9">
    <source>
        <dbReference type="ARBA" id="ARBA00023136"/>
    </source>
</evidence>
<dbReference type="InterPro" id="IPR005503">
    <property type="entry name" value="FliL"/>
</dbReference>
<organism evidence="12 13">
    <name type="scientific">Aeromonas schubertii</name>
    <dbReference type="NCBI Taxonomy" id="652"/>
    <lineage>
        <taxon>Bacteria</taxon>
        <taxon>Pseudomonadati</taxon>
        <taxon>Pseudomonadota</taxon>
        <taxon>Gammaproteobacteria</taxon>
        <taxon>Aeromonadales</taxon>
        <taxon>Aeromonadaceae</taxon>
        <taxon>Aeromonas</taxon>
    </lineage>
</organism>
<evidence type="ECO:0000256" key="2">
    <source>
        <dbReference type="ARBA" id="ARBA00004162"/>
    </source>
</evidence>
<keyword evidence="8 10" id="KW-1133">Transmembrane helix</keyword>
<dbReference type="AlphaFoldDB" id="A0A0S2SFW6"/>
<protein>
    <recommendedName>
        <fullName evidence="10">Flagellar protein FliL</fullName>
    </recommendedName>
</protein>
<dbReference type="Pfam" id="PF03748">
    <property type="entry name" value="FliL"/>
    <property type="match status" value="1"/>
</dbReference>
<evidence type="ECO:0000256" key="7">
    <source>
        <dbReference type="ARBA" id="ARBA00022779"/>
    </source>
</evidence>
<keyword evidence="10" id="KW-0997">Cell inner membrane</keyword>
<feature type="region of interest" description="Disordered" evidence="11">
    <location>
        <begin position="47"/>
        <end position="68"/>
    </location>
</feature>
<keyword evidence="6 10" id="KW-0812">Transmembrane</keyword>
<dbReference type="GO" id="GO:0006935">
    <property type="term" value="P:chemotaxis"/>
    <property type="evidence" value="ECO:0007669"/>
    <property type="project" value="UniProtKB-KW"/>
</dbReference>
<name>A0A0S2SFW6_9GAMM</name>
<dbReference type="PANTHER" id="PTHR35091">
    <property type="entry name" value="FLAGELLAR PROTEIN FLIL"/>
    <property type="match status" value="1"/>
</dbReference>
<keyword evidence="12" id="KW-0282">Flagellum</keyword>
<keyword evidence="5 10" id="KW-0145">Chemotaxis</keyword>
<evidence type="ECO:0000256" key="10">
    <source>
        <dbReference type="RuleBase" id="RU364125"/>
    </source>
</evidence>
<keyword evidence="9 10" id="KW-0472">Membrane</keyword>
<dbReference type="GO" id="GO:0071978">
    <property type="term" value="P:bacterial-type flagellum-dependent swarming motility"/>
    <property type="evidence" value="ECO:0007669"/>
    <property type="project" value="TreeGrafter"/>
</dbReference>
<dbReference type="EMBL" id="CP013067">
    <property type="protein sequence ID" value="ALP40590.1"/>
    <property type="molecule type" value="Genomic_DNA"/>
</dbReference>
<evidence type="ECO:0000256" key="4">
    <source>
        <dbReference type="ARBA" id="ARBA00022475"/>
    </source>
</evidence>
<keyword evidence="12" id="KW-0966">Cell projection</keyword>
<evidence type="ECO:0000256" key="6">
    <source>
        <dbReference type="ARBA" id="ARBA00022692"/>
    </source>
</evidence>
<dbReference type="RefSeq" id="WP_060585000.1">
    <property type="nucleotide sequence ID" value="NZ_CP013067.1"/>
</dbReference>
<gene>
    <name evidence="12" type="ORF">WL1483_1171</name>
</gene>
<evidence type="ECO:0000313" key="13">
    <source>
        <dbReference type="Proteomes" id="UP000058114"/>
    </source>
</evidence>
<feature type="transmembrane region" description="Helical" evidence="10">
    <location>
        <begin position="19"/>
        <end position="41"/>
    </location>
</feature>
<evidence type="ECO:0000256" key="5">
    <source>
        <dbReference type="ARBA" id="ARBA00022500"/>
    </source>
</evidence>
<evidence type="ECO:0000256" key="3">
    <source>
        <dbReference type="ARBA" id="ARBA00008281"/>
    </source>
</evidence>
<evidence type="ECO:0000313" key="12">
    <source>
        <dbReference type="EMBL" id="ALP40590.1"/>
    </source>
</evidence>
<keyword evidence="12" id="KW-0969">Cilium</keyword>
<dbReference type="PATRIC" id="fig|652.5.peg.1430"/>
<sequence length="173" mass="18479">MADDSELTLKDKGSGKKKIIIIGAIALVLLAGGGGAAWFLLGGSGEPSAPAETTESTEAPAKADTKGQPPLYVGMPRPFVFNVSGQSRDRLVQIKVQLMVRGAANDGLARQHIPLIEGTLLRVFSAATAEQLSTFEGKEKLRTDALEESQRVLKELTKENVVEQVLFTGFVMQ</sequence>
<accession>A0A0S2SFW6</accession>
<evidence type="ECO:0000256" key="8">
    <source>
        <dbReference type="ARBA" id="ARBA00022989"/>
    </source>
</evidence>
<dbReference type="PANTHER" id="PTHR35091:SF2">
    <property type="entry name" value="FLAGELLAR PROTEIN FLIL"/>
    <property type="match status" value="1"/>
</dbReference>
<comment type="subcellular location">
    <subcellularLocation>
        <location evidence="10">Cell inner membrane</location>
    </subcellularLocation>
    <subcellularLocation>
        <location evidence="2">Cell membrane</location>
        <topology evidence="2">Single-pass membrane protein</topology>
    </subcellularLocation>
</comment>
<keyword evidence="4" id="KW-1003">Cell membrane</keyword>
<comment type="function">
    <text evidence="1 10">Controls the rotational direction of flagella during chemotaxis.</text>
</comment>
<dbReference type="GO" id="GO:0005886">
    <property type="term" value="C:plasma membrane"/>
    <property type="evidence" value="ECO:0007669"/>
    <property type="project" value="UniProtKB-SubCell"/>
</dbReference>
<dbReference type="KEGG" id="asr:WL1483_1171"/>
<evidence type="ECO:0000256" key="11">
    <source>
        <dbReference type="SAM" id="MobiDB-lite"/>
    </source>
</evidence>
<dbReference type="NCBIfam" id="NF004285">
    <property type="entry name" value="PRK05696.1"/>
    <property type="match status" value="1"/>
</dbReference>
<proteinExistence type="inferred from homology"/>
<reference evidence="12 13" key="2">
    <citation type="journal article" date="2016" name="Genome Announc.">
        <title>Complete Genome Sequence of the Highly Virulent Aeromonas schubertii Strain WL1483, Isolated from Diseased Snakehead Fish (Channa argus) in China.</title>
        <authorList>
            <person name="Liu L."/>
            <person name="Li N."/>
            <person name="Zhang D."/>
            <person name="Fu X."/>
            <person name="Shi C."/>
            <person name="Lin Q."/>
            <person name="Hao G."/>
        </authorList>
    </citation>
    <scope>NUCLEOTIDE SEQUENCE [LARGE SCALE GENOMIC DNA]</scope>
    <source>
        <strain evidence="12 13">WL1483</strain>
    </source>
</reference>
<comment type="similarity">
    <text evidence="3 10">Belongs to the FliL family.</text>
</comment>
<evidence type="ECO:0000256" key="1">
    <source>
        <dbReference type="ARBA" id="ARBA00002254"/>
    </source>
</evidence>
<dbReference type="GO" id="GO:0009425">
    <property type="term" value="C:bacterial-type flagellum basal body"/>
    <property type="evidence" value="ECO:0007669"/>
    <property type="project" value="InterPro"/>
</dbReference>
<keyword evidence="7 10" id="KW-0283">Flagellar rotation</keyword>
<reference evidence="13" key="1">
    <citation type="submission" date="2015-10" db="EMBL/GenBank/DDBJ databases">
        <title>Complete Genome Sequence of Aeromonas schubertii strain WL1483.</title>
        <authorList>
            <person name="Liu L."/>
        </authorList>
    </citation>
    <scope>NUCLEOTIDE SEQUENCE [LARGE SCALE GENOMIC DNA]</scope>
    <source>
        <strain evidence="13">WL1483</strain>
    </source>
</reference>